<gene>
    <name evidence="3" type="ORF">CKY47_26605</name>
</gene>
<dbReference type="Pfam" id="PF05257">
    <property type="entry name" value="CHAP"/>
    <property type="match status" value="1"/>
</dbReference>
<dbReference type="InterPro" id="IPR038765">
    <property type="entry name" value="Papain-like_cys_pep_sf"/>
</dbReference>
<keyword evidence="1" id="KW-0732">Signal</keyword>
<evidence type="ECO:0000313" key="3">
    <source>
        <dbReference type="EMBL" id="MDQ2587492.1"/>
    </source>
</evidence>
<feature type="chain" id="PRO_5045842538" description="Peptidase C51 domain-containing protein" evidence="1">
    <location>
        <begin position="34"/>
        <end position="466"/>
    </location>
</feature>
<reference evidence="3 4" key="1">
    <citation type="submission" date="2017-06" db="EMBL/GenBank/DDBJ databases">
        <title>Cultured bacterium strain Saccharothrix yanglingensis Hhs.015.</title>
        <authorList>
            <person name="Xia Y."/>
        </authorList>
    </citation>
    <scope>NUCLEOTIDE SEQUENCE [LARGE SCALE GENOMIC DNA]</scope>
    <source>
        <strain evidence="3 4">Hhs.015</strain>
    </source>
</reference>
<name>A0ABU0X798_9PSEU</name>
<organism evidence="3 4">
    <name type="scientific">Saccharothrix yanglingensis</name>
    <dbReference type="NCBI Taxonomy" id="659496"/>
    <lineage>
        <taxon>Bacteria</taxon>
        <taxon>Bacillati</taxon>
        <taxon>Actinomycetota</taxon>
        <taxon>Actinomycetes</taxon>
        <taxon>Pseudonocardiales</taxon>
        <taxon>Pseudonocardiaceae</taxon>
        <taxon>Saccharothrix</taxon>
    </lineage>
</organism>
<dbReference type="RefSeq" id="WP_306749042.1">
    <property type="nucleotide sequence ID" value="NZ_NSDM01000012.1"/>
</dbReference>
<feature type="domain" description="Peptidase C51" evidence="2">
    <location>
        <begin position="69"/>
        <end position="152"/>
    </location>
</feature>
<dbReference type="InterPro" id="IPR007921">
    <property type="entry name" value="CHAP_dom"/>
</dbReference>
<dbReference type="Gene3D" id="3.90.1720.10">
    <property type="entry name" value="endopeptidase domain like (from Nostoc punctiforme)"/>
    <property type="match status" value="1"/>
</dbReference>
<evidence type="ECO:0000259" key="2">
    <source>
        <dbReference type="Pfam" id="PF05257"/>
    </source>
</evidence>
<evidence type="ECO:0000256" key="1">
    <source>
        <dbReference type="SAM" id="SignalP"/>
    </source>
</evidence>
<dbReference type="EMBL" id="NSDM01000012">
    <property type="protein sequence ID" value="MDQ2587492.1"/>
    <property type="molecule type" value="Genomic_DNA"/>
</dbReference>
<evidence type="ECO:0000313" key="4">
    <source>
        <dbReference type="Proteomes" id="UP001225605"/>
    </source>
</evidence>
<dbReference type="SUPFAM" id="SSF54001">
    <property type="entry name" value="Cysteine proteinases"/>
    <property type="match status" value="1"/>
</dbReference>
<keyword evidence="4" id="KW-1185">Reference proteome</keyword>
<protein>
    <recommendedName>
        <fullName evidence="2">Peptidase C51 domain-containing protein</fullName>
    </recommendedName>
</protein>
<accession>A0ABU0X798</accession>
<proteinExistence type="predicted"/>
<feature type="signal peptide" evidence="1">
    <location>
        <begin position="1"/>
        <end position="33"/>
    </location>
</feature>
<comment type="caution">
    <text evidence="3">The sequence shown here is derived from an EMBL/GenBank/DDBJ whole genome shotgun (WGS) entry which is preliminary data.</text>
</comment>
<dbReference type="Proteomes" id="UP001225605">
    <property type="component" value="Unassembled WGS sequence"/>
</dbReference>
<sequence length="466" mass="48367">MSIKTTVRRAVTTALATALLAPALTLLGGTAFADTRTDIRDLARNNIGKQTCSTNSLGGQGFIDSCRMAHPWCADFARWVWGKAGLNTDRLTPAAGSFYLYGQNKGTLHNDAGYVPQVGDAVVLNYQGNGYADHVSIVDSVTATAMTTINGNYGGSGPTTSSVQYATGGNRVGQYIAGQRISAFVSPVGVGNPVPTTTPRIGILTTTGAVLGKEGALNTGWTTVHGGGIAKAKFDGDMVGVLDAGGTLHVKQGDMHQEWFPQMGGVKDFALESASGRIGVLRTDGTVAVKEGGLQGSWVEQTNGVAELTLSGNWIGVVYTNGVASIKQGNLYDSWADQLAGVKNLAIDATSGRIGVLRTDGTVTAKDGVYGTNWTEQTNGVVDLEISGDWIGVVFANGIASVKAGGLQDGWANQLGGVQDMEIDAATGRLGFLRPDGTLAAKAGGVHGTEWHEMADTVVDFDVTGY</sequence>